<gene>
    <name evidence="2" type="ORF">K0M31_019362</name>
</gene>
<evidence type="ECO:0000313" key="2">
    <source>
        <dbReference type="EMBL" id="KAK1129648.1"/>
    </source>
</evidence>
<feature type="chain" id="PRO_5041384162" evidence="1">
    <location>
        <begin position="20"/>
        <end position="171"/>
    </location>
</feature>
<reference evidence="2" key="1">
    <citation type="submission" date="2021-10" db="EMBL/GenBank/DDBJ databases">
        <title>Melipona bicolor Genome sequencing and assembly.</title>
        <authorList>
            <person name="Araujo N.S."/>
            <person name="Arias M.C."/>
        </authorList>
    </citation>
    <scope>NUCLEOTIDE SEQUENCE</scope>
    <source>
        <strain evidence="2">USP_2M_L1-L4_2017</strain>
        <tissue evidence="2">Whole body</tissue>
    </source>
</reference>
<evidence type="ECO:0000256" key="1">
    <source>
        <dbReference type="SAM" id="SignalP"/>
    </source>
</evidence>
<accession>A0AA40G2A9</accession>
<evidence type="ECO:0000313" key="3">
    <source>
        <dbReference type="Proteomes" id="UP001177670"/>
    </source>
</evidence>
<keyword evidence="1" id="KW-0732">Signal</keyword>
<comment type="caution">
    <text evidence="2">The sequence shown here is derived from an EMBL/GenBank/DDBJ whole genome shotgun (WGS) entry which is preliminary data.</text>
</comment>
<proteinExistence type="predicted"/>
<protein>
    <submittedName>
        <fullName evidence="2">Uncharacterized protein</fullName>
    </submittedName>
</protein>
<feature type="signal peptide" evidence="1">
    <location>
        <begin position="1"/>
        <end position="19"/>
    </location>
</feature>
<name>A0AA40G2A9_9HYME</name>
<sequence>MRITVSVLLLLGLVLRVQGDVTETKDEDESYLNCLLRDNTVGCLRTRLGKSLDEIEVRVTGKDSETPMSAVIEQAGNFVAEVIDDVQNPRRSDEVAETADAGEQGENQERELCEFHLKKRKRVYQMLDICETRRNGIYYGKRHHRQRWDLLLDEKVEVEFIYFEYLLDTHD</sequence>
<keyword evidence="3" id="KW-1185">Reference proteome</keyword>
<dbReference type="Proteomes" id="UP001177670">
    <property type="component" value="Unassembled WGS sequence"/>
</dbReference>
<dbReference type="AlphaFoldDB" id="A0AA40G2A9"/>
<dbReference type="EMBL" id="JAHYIQ010000008">
    <property type="protein sequence ID" value="KAK1129648.1"/>
    <property type="molecule type" value="Genomic_DNA"/>
</dbReference>
<organism evidence="2 3">
    <name type="scientific">Melipona bicolor</name>
    <dbReference type="NCBI Taxonomy" id="60889"/>
    <lineage>
        <taxon>Eukaryota</taxon>
        <taxon>Metazoa</taxon>
        <taxon>Ecdysozoa</taxon>
        <taxon>Arthropoda</taxon>
        <taxon>Hexapoda</taxon>
        <taxon>Insecta</taxon>
        <taxon>Pterygota</taxon>
        <taxon>Neoptera</taxon>
        <taxon>Endopterygota</taxon>
        <taxon>Hymenoptera</taxon>
        <taxon>Apocrita</taxon>
        <taxon>Aculeata</taxon>
        <taxon>Apoidea</taxon>
        <taxon>Anthophila</taxon>
        <taxon>Apidae</taxon>
        <taxon>Melipona</taxon>
    </lineage>
</organism>